<organism evidence="1 2">
    <name type="scientific">Trichoderma cornu-damae</name>
    <dbReference type="NCBI Taxonomy" id="654480"/>
    <lineage>
        <taxon>Eukaryota</taxon>
        <taxon>Fungi</taxon>
        <taxon>Dikarya</taxon>
        <taxon>Ascomycota</taxon>
        <taxon>Pezizomycotina</taxon>
        <taxon>Sordariomycetes</taxon>
        <taxon>Hypocreomycetidae</taxon>
        <taxon>Hypocreales</taxon>
        <taxon>Hypocreaceae</taxon>
        <taxon>Trichoderma</taxon>
    </lineage>
</organism>
<keyword evidence="2" id="KW-1185">Reference proteome</keyword>
<dbReference type="GO" id="GO:0005737">
    <property type="term" value="C:cytoplasm"/>
    <property type="evidence" value="ECO:0007669"/>
    <property type="project" value="TreeGrafter"/>
</dbReference>
<dbReference type="AlphaFoldDB" id="A0A9P8TVP9"/>
<evidence type="ECO:0000313" key="2">
    <source>
        <dbReference type="Proteomes" id="UP000827724"/>
    </source>
</evidence>
<protein>
    <recommendedName>
        <fullName evidence="3">Gfo/Idh/MocA-like oxidoreductase N-terminal domain-containing protein</fullName>
    </recommendedName>
</protein>
<gene>
    <name evidence="1" type="ORF">Trco_004637</name>
</gene>
<name>A0A9P8TVP9_9HYPO</name>
<comment type="caution">
    <text evidence="1">The sequence shown here is derived from an EMBL/GenBank/DDBJ whole genome shotgun (WGS) entry which is preliminary data.</text>
</comment>
<dbReference type="InterPro" id="IPR036291">
    <property type="entry name" value="NAD(P)-bd_dom_sf"/>
</dbReference>
<dbReference type="EMBL" id="JAIWOZ010000004">
    <property type="protein sequence ID" value="KAH6605484.1"/>
    <property type="molecule type" value="Genomic_DNA"/>
</dbReference>
<dbReference type="Gene3D" id="3.40.50.720">
    <property type="entry name" value="NAD(P)-binding Rossmann-like Domain"/>
    <property type="match status" value="1"/>
</dbReference>
<reference evidence="1" key="1">
    <citation type="submission" date="2021-08" db="EMBL/GenBank/DDBJ databases">
        <title>Chromosome-Level Trichoderma cornu-damae using Hi-C Data.</title>
        <authorList>
            <person name="Kim C.S."/>
        </authorList>
    </citation>
    <scope>NUCLEOTIDE SEQUENCE</scope>
    <source>
        <strain evidence="1">KA19-0412C</strain>
    </source>
</reference>
<dbReference type="PANTHER" id="PTHR42840">
    <property type="entry name" value="NAD(P)-BINDING ROSSMANN-FOLD SUPERFAMILY PROTEIN-RELATED"/>
    <property type="match status" value="1"/>
</dbReference>
<dbReference type="GO" id="GO:0016491">
    <property type="term" value="F:oxidoreductase activity"/>
    <property type="evidence" value="ECO:0007669"/>
    <property type="project" value="TreeGrafter"/>
</dbReference>
<proteinExistence type="predicted"/>
<sequence>MQLFNLVAIYARPVKPVQETSNLIPDSVTKPNLYAEDANPDKSYQDLLQPDEISTVIIALRILTQPSFIEAALSAGKHVLAKKSTAKDAAATRIIIANARRICSTSNAAFAVAENIRFCHSFAYAAREAAELGKVHTFSVRVLWHIEPDNKWLNTAAWGGQQVRGGTGFTAQMCERLPSIDTVNAIIKTQSGVAGVFQNSALSLLQAVE</sequence>
<dbReference type="GO" id="GO:0006740">
    <property type="term" value="P:NADPH regeneration"/>
    <property type="evidence" value="ECO:0007669"/>
    <property type="project" value="TreeGrafter"/>
</dbReference>
<dbReference type="Proteomes" id="UP000827724">
    <property type="component" value="Unassembled WGS sequence"/>
</dbReference>
<dbReference type="PANTHER" id="PTHR42840:SF5">
    <property type="entry name" value="NAD(P)-BINDING ROSSMANN-FOLD SUPERFAMILY PROTEIN"/>
    <property type="match status" value="1"/>
</dbReference>
<dbReference type="OrthoDB" id="64915at2759"/>
<dbReference type="SUPFAM" id="SSF51735">
    <property type="entry name" value="NAD(P)-binding Rossmann-fold domains"/>
    <property type="match status" value="1"/>
</dbReference>
<accession>A0A9P8TVP9</accession>
<evidence type="ECO:0000313" key="1">
    <source>
        <dbReference type="EMBL" id="KAH6605484.1"/>
    </source>
</evidence>
<evidence type="ECO:0008006" key="3">
    <source>
        <dbReference type="Google" id="ProtNLM"/>
    </source>
</evidence>